<feature type="region of interest" description="Disordered" evidence="1">
    <location>
        <begin position="216"/>
        <end position="412"/>
    </location>
</feature>
<feature type="compositionally biased region" description="Polar residues" evidence="1">
    <location>
        <begin position="222"/>
        <end position="231"/>
    </location>
</feature>
<comment type="caution">
    <text evidence="3">The sequence shown here is derived from an EMBL/GenBank/DDBJ whole genome shotgun (WGS) entry which is preliminary data.</text>
</comment>
<name>A0A086T789_HAPC1</name>
<dbReference type="SUPFAM" id="SSF49879">
    <property type="entry name" value="SMAD/FHA domain"/>
    <property type="match status" value="1"/>
</dbReference>
<dbReference type="InterPro" id="IPR000253">
    <property type="entry name" value="FHA_dom"/>
</dbReference>
<feature type="compositionally biased region" description="Low complexity" evidence="1">
    <location>
        <begin position="274"/>
        <end position="292"/>
    </location>
</feature>
<feature type="domain" description="FHA" evidence="2">
    <location>
        <begin position="41"/>
        <end position="101"/>
    </location>
</feature>
<feature type="compositionally biased region" description="Acidic residues" evidence="1">
    <location>
        <begin position="325"/>
        <end position="345"/>
    </location>
</feature>
<evidence type="ECO:0000259" key="2">
    <source>
        <dbReference type="PROSITE" id="PS50006"/>
    </source>
</evidence>
<dbReference type="Pfam" id="PF00498">
    <property type="entry name" value="FHA"/>
    <property type="match status" value="1"/>
</dbReference>
<dbReference type="STRING" id="857340.A0A086T789"/>
<keyword evidence="4" id="KW-1185">Reference proteome</keyword>
<protein>
    <submittedName>
        <fullName evidence="3">Sarcolemmal membrane-associated protein-like protein</fullName>
    </submittedName>
</protein>
<proteinExistence type="predicted"/>
<organism evidence="3 4">
    <name type="scientific">Hapsidospora chrysogenum (strain ATCC 11550 / CBS 779.69 / DSM 880 / IAM 14645 / JCM 23072 / IMI 49137)</name>
    <name type="common">Acremonium chrysogenum</name>
    <dbReference type="NCBI Taxonomy" id="857340"/>
    <lineage>
        <taxon>Eukaryota</taxon>
        <taxon>Fungi</taxon>
        <taxon>Dikarya</taxon>
        <taxon>Ascomycota</taxon>
        <taxon>Pezizomycotina</taxon>
        <taxon>Sordariomycetes</taxon>
        <taxon>Hypocreomycetidae</taxon>
        <taxon>Hypocreales</taxon>
        <taxon>Bionectriaceae</taxon>
        <taxon>Hapsidospora</taxon>
    </lineage>
</organism>
<feature type="compositionally biased region" description="Polar residues" evidence="1">
    <location>
        <begin position="263"/>
        <end position="272"/>
    </location>
</feature>
<dbReference type="Gene3D" id="2.60.200.20">
    <property type="match status" value="1"/>
</dbReference>
<feature type="compositionally biased region" description="Acidic residues" evidence="1">
    <location>
        <begin position="615"/>
        <end position="624"/>
    </location>
</feature>
<evidence type="ECO:0000313" key="3">
    <source>
        <dbReference type="EMBL" id="KFH45221.1"/>
    </source>
</evidence>
<evidence type="ECO:0000256" key="1">
    <source>
        <dbReference type="SAM" id="MobiDB-lite"/>
    </source>
</evidence>
<dbReference type="EMBL" id="JPKY01000035">
    <property type="protein sequence ID" value="KFH45221.1"/>
    <property type="molecule type" value="Genomic_DNA"/>
</dbReference>
<feature type="region of interest" description="Disordered" evidence="1">
    <location>
        <begin position="518"/>
        <end position="554"/>
    </location>
</feature>
<dbReference type="Proteomes" id="UP000029964">
    <property type="component" value="Unassembled WGS sequence"/>
</dbReference>
<feature type="compositionally biased region" description="Acidic residues" evidence="1">
    <location>
        <begin position="293"/>
        <end position="314"/>
    </location>
</feature>
<accession>A0A086T789</accession>
<feature type="compositionally biased region" description="Low complexity" evidence="1">
    <location>
        <begin position="542"/>
        <end position="554"/>
    </location>
</feature>
<feature type="compositionally biased region" description="Polar residues" evidence="1">
    <location>
        <begin position="590"/>
        <end position="606"/>
    </location>
</feature>
<dbReference type="InterPro" id="IPR008984">
    <property type="entry name" value="SMAD_FHA_dom_sf"/>
</dbReference>
<gene>
    <name evidence="3" type="ORF">ACRE_039530</name>
</gene>
<sequence length="709" mass="76719">MPEAMDKPQGLTALVILTARSPYDSQFPKRRILLSKEKPTIPIGRTSKTKADVKASETNGYFNCLVMSRNHAELRMDHNTRQVFLCDVGSLHGTRHNNRALAKGESRAVSTGDTFTFGVSVDRAQTGPLPPITVETDILWQPASAQHDPPKVFMVPEDSDVEDTRASNDCRSTEAAPKVYATEAAQRVYAAAGLIPDLSTVPDDDDDESVDSIEEGRVHAPRQSNNASPSRQCVDLTSEGGDGVDSGASGDDVPRGVEDQDGAINSSSQVSFHESVVSSSLGELESSRSSVVETEEYGNESAESEEFEYADDTSQESHSGYSDYPVEEDDYREGREGEEEQVGEEEGGKDRMSTPLNSPGRSPASPWNMPFYSSPINATSRRGDGRESSTQRPDGPVQNGHADRPDSLSPLPEWAAFYSTPAQVAWVQTPGNPDIRRDYYARQDGHPVHLTQDAWTHSIRKPGQQSTWEQWEQSRTRTELVPRRRDVRTVLGLPPRVDKGAETKASICEEDETRAHLSNELVTSSAKSLDTPLGNDRLPQTSAQVPPASAQVPPAAGQVSSAFIAEMSAYQLEMPENVEGSVPESEKVSETMSRNSGRNEAASQTKTVKRKADDISESSQEEDTSTPACGQVHSSEQGPAGPVQVAPEPTQPRMASGSDLPRPPKRLRRDTGHFSHASEALSYAAKAFGYAAIGGVAVMSALIATAPAL</sequence>
<dbReference type="OrthoDB" id="4096268at2759"/>
<feature type="region of interest" description="Disordered" evidence="1">
    <location>
        <begin position="575"/>
        <end position="670"/>
    </location>
</feature>
<feature type="compositionally biased region" description="Polar residues" evidence="1">
    <location>
        <begin position="625"/>
        <end position="637"/>
    </location>
</feature>
<dbReference type="HOGENOM" id="CLU_020940_0_0_1"/>
<reference evidence="4" key="1">
    <citation type="journal article" date="2014" name="Genome Announc.">
        <title>Genome sequence and annotation of Acremonium chrysogenum, producer of the beta-lactam antibiotic cephalosporin C.</title>
        <authorList>
            <person name="Terfehr D."/>
            <person name="Dahlmann T.A."/>
            <person name="Specht T."/>
            <person name="Zadra I."/>
            <person name="Kuernsteiner H."/>
            <person name="Kueck U."/>
        </authorList>
    </citation>
    <scope>NUCLEOTIDE SEQUENCE [LARGE SCALE GENOMIC DNA]</scope>
    <source>
        <strain evidence="4">ATCC 11550 / CBS 779.69 / DSM 880 / IAM 14645 / JCM 23072 / IMI 49137</strain>
    </source>
</reference>
<dbReference type="PROSITE" id="PS50006">
    <property type="entry name" value="FHA_DOMAIN"/>
    <property type="match status" value="1"/>
</dbReference>
<evidence type="ECO:0000313" key="4">
    <source>
        <dbReference type="Proteomes" id="UP000029964"/>
    </source>
</evidence>
<dbReference type="AlphaFoldDB" id="A0A086T789"/>